<feature type="transmembrane region" description="Helical" evidence="1">
    <location>
        <begin position="151"/>
        <end position="172"/>
    </location>
</feature>
<feature type="transmembrane region" description="Helical" evidence="1">
    <location>
        <begin position="427"/>
        <end position="452"/>
    </location>
</feature>
<dbReference type="AlphaFoldDB" id="A0A143YPD6"/>
<feature type="transmembrane region" description="Helical" evidence="1">
    <location>
        <begin position="178"/>
        <end position="197"/>
    </location>
</feature>
<dbReference type="STRING" id="640938.TR210_1276"/>
<organism evidence="2 4">
    <name type="scientific">Trichococcus ilyis</name>
    <dbReference type="NCBI Taxonomy" id="640938"/>
    <lineage>
        <taxon>Bacteria</taxon>
        <taxon>Bacillati</taxon>
        <taxon>Bacillota</taxon>
        <taxon>Bacilli</taxon>
        <taxon>Lactobacillales</taxon>
        <taxon>Carnobacteriaceae</taxon>
        <taxon>Trichococcus</taxon>
    </lineage>
</organism>
<evidence type="ECO:0000313" key="4">
    <source>
        <dbReference type="Proteomes" id="UP000076878"/>
    </source>
</evidence>
<keyword evidence="1" id="KW-0812">Transmembrane</keyword>
<dbReference type="RefSeq" id="WP_068622697.1">
    <property type="nucleotide sequence ID" value="NZ_FJNB01000008.1"/>
</dbReference>
<feature type="transmembrane region" description="Helical" evidence="1">
    <location>
        <begin position="402"/>
        <end position="420"/>
    </location>
</feature>
<name>A0A143YPD6_9LACT</name>
<feature type="transmembrane region" description="Helical" evidence="1">
    <location>
        <begin position="12"/>
        <end position="29"/>
    </location>
</feature>
<evidence type="ECO:0000313" key="2">
    <source>
        <dbReference type="EMBL" id="CZQ95189.1"/>
    </source>
</evidence>
<dbReference type="EMBL" id="FJNB01000008">
    <property type="protein sequence ID" value="CZQ95189.1"/>
    <property type="molecule type" value="Genomic_DNA"/>
</dbReference>
<dbReference type="OrthoDB" id="9805989at2"/>
<evidence type="ECO:0008006" key="6">
    <source>
        <dbReference type="Google" id="ProtNLM"/>
    </source>
</evidence>
<accession>A0A143YPD6</accession>
<feature type="transmembrane region" description="Helical" evidence="1">
    <location>
        <begin position="118"/>
        <end position="139"/>
    </location>
</feature>
<keyword evidence="5" id="KW-1185">Reference proteome</keyword>
<dbReference type="EMBL" id="FNYT01000007">
    <property type="protein sequence ID" value="SEJ08300.1"/>
    <property type="molecule type" value="Genomic_DNA"/>
</dbReference>
<reference evidence="2 4" key="1">
    <citation type="submission" date="2016-02" db="EMBL/GenBank/DDBJ databases">
        <authorList>
            <person name="Wen L."/>
            <person name="He K."/>
            <person name="Yang H."/>
        </authorList>
    </citation>
    <scope>NUCLEOTIDE SEQUENCE [LARGE SCALE GENOMIC DNA]</scope>
    <source>
        <strain evidence="2">Trichococcus_R210</strain>
    </source>
</reference>
<keyword evidence="1" id="KW-0472">Membrane</keyword>
<reference evidence="3 5" key="2">
    <citation type="submission" date="2016-10" db="EMBL/GenBank/DDBJ databases">
        <authorList>
            <person name="Varghese N."/>
            <person name="Submissions S."/>
        </authorList>
    </citation>
    <scope>NUCLEOTIDE SEQUENCE [LARGE SCALE GENOMIC DNA]</scope>
    <source>
        <strain evidence="3 5">DSM 22150</strain>
    </source>
</reference>
<dbReference type="Proteomes" id="UP000076878">
    <property type="component" value="Unassembled WGS sequence"/>
</dbReference>
<feature type="transmembrane region" description="Helical" evidence="1">
    <location>
        <begin position="41"/>
        <end position="60"/>
    </location>
</feature>
<dbReference type="InterPro" id="IPR011435">
    <property type="entry name" value="UmpAB"/>
</dbReference>
<feature type="transmembrane region" description="Helical" evidence="1">
    <location>
        <begin position="209"/>
        <end position="230"/>
    </location>
</feature>
<feature type="transmembrane region" description="Helical" evidence="1">
    <location>
        <begin position="375"/>
        <end position="396"/>
    </location>
</feature>
<gene>
    <name evidence="3" type="ORF">SAMN05216375_10773</name>
    <name evidence="2" type="ORF">TR210_1276</name>
</gene>
<dbReference type="Pfam" id="PF07556">
    <property type="entry name" value="DUF1538"/>
    <property type="match status" value="2"/>
</dbReference>
<dbReference type="Proteomes" id="UP000199280">
    <property type="component" value="Unassembled WGS sequence"/>
</dbReference>
<feature type="transmembrane region" description="Helical" evidence="1">
    <location>
        <begin position="296"/>
        <end position="318"/>
    </location>
</feature>
<keyword evidence="1" id="KW-1133">Transmembrane helix</keyword>
<feature type="transmembrane region" description="Helical" evidence="1">
    <location>
        <begin position="265"/>
        <end position="284"/>
    </location>
</feature>
<feature type="transmembrane region" description="Helical" evidence="1">
    <location>
        <begin position="464"/>
        <end position="486"/>
    </location>
</feature>
<evidence type="ECO:0000313" key="5">
    <source>
        <dbReference type="Proteomes" id="UP000199280"/>
    </source>
</evidence>
<feature type="transmembrane region" description="Helical" evidence="1">
    <location>
        <begin position="338"/>
        <end position="359"/>
    </location>
</feature>
<feature type="transmembrane region" description="Helical" evidence="1">
    <location>
        <begin position="81"/>
        <end position="98"/>
    </location>
</feature>
<evidence type="ECO:0000256" key="1">
    <source>
        <dbReference type="SAM" id="Phobius"/>
    </source>
</evidence>
<proteinExistence type="predicted"/>
<protein>
    <recommendedName>
        <fullName evidence="6">DUF1538 domain-containing protein</fullName>
    </recommendedName>
</protein>
<sequence length="495" mass="53194">MRIFTEKLREVLQSVLPITLLVVLLHFTLTPLETVDLQRFLFGAFLIIIGLSVFLFGVDIGITPIGKFLGKGLARSNSMKYVLGMGLVLGFFISIAEPDLHILAAQVSEVTNGMYPKNLLLVVVSVGIAVLLTLGLFRIVYRYPLNKAFTFLYLAIFGLAYFSTNDLFAIAFDASGSTTGALTVPFMLALAVGVASLNRRTQSAEEDSFGLVGIASTGAILAVLILGLFVRSDEPLSGSIPASAATVTDWFAPFLHELPKIAGEISLAVSPILIIFVLNHAFFADEKLSKRAFRRIFLGMAYLFVGLVLFLTGVNAGFMEVGRKLGMLIAGMESSIPVLLVGFVLGVLVILAEPAVYVLTHQIEDVTTGYVKRGIVLGFLSIGVGLAVLLSVVRVLVPWLQLWHYLVPGYLIIIALSYKVPSLFVGIAFDAGGVASGPMTATFILAFIQGVAEITPHANVLLEGFGMIAMVAMMPIISLQLLGAIYQRNSVKEGL</sequence>
<evidence type="ECO:0000313" key="3">
    <source>
        <dbReference type="EMBL" id="SEJ08300.1"/>
    </source>
</evidence>